<dbReference type="Gene3D" id="3.90.226.10">
    <property type="entry name" value="2-enoyl-CoA Hydratase, Chain A, domain 1"/>
    <property type="match status" value="1"/>
</dbReference>
<dbReference type="PANTHER" id="PTHR43176">
    <property type="entry name" value="3-HYDROXYISOBUTYRYL-COA HYDROLASE-RELATED"/>
    <property type="match status" value="1"/>
</dbReference>
<evidence type="ECO:0000313" key="6">
    <source>
        <dbReference type="Proteomes" id="UP001201549"/>
    </source>
</evidence>
<dbReference type="InterPro" id="IPR032259">
    <property type="entry name" value="HIBYL-CoA-H"/>
</dbReference>
<feature type="domain" description="Enoyl-CoA hydratase/isomerase" evidence="4">
    <location>
        <begin position="17"/>
        <end position="343"/>
    </location>
</feature>
<proteinExistence type="predicted"/>
<dbReference type="RefSeq" id="WP_238894855.1">
    <property type="nucleotide sequence ID" value="NZ_JAKOGG010000002.1"/>
</dbReference>
<dbReference type="EMBL" id="JAKOGG010000002">
    <property type="protein sequence ID" value="MCS4555452.1"/>
    <property type="molecule type" value="Genomic_DNA"/>
</dbReference>
<keyword evidence="6" id="KW-1185">Reference proteome</keyword>
<reference evidence="6" key="1">
    <citation type="submission" date="2023-07" db="EMBL/GenBank/DDBJ databases">
        <title>Shewanella mangrovi sp. nov., an acetaldehyde- degrading bacterium isolated from mangrove sediment.</title>
        <authorList>
            <person name="Liu Y."/>
        </authorList>
    </citation>
    <scope>NUCLEOTIDE SEQUENCE [LARGE SCALE GENOMIC DNA]</scope>
    <source>
        <strain evidence="6">C32</strain>
    </source>
</reference>
<sequence length="369" mass="40322">MEPVLFSTLASSNGQQIGVATLNAEASLNALSLDMVHALSQQLLRWQHDDTIACVLLDSVGEKAFCAGGDVRAMYQVQSHQPGKVCQAVVDFFEAEYRLDYQIHTYGKPIIVWGDGIVMGGGLGLMMGASHRIATERSRIAMPEVTIGLYPDVGGSYFLSRMQGKTGLFLGLTAYNLNAADAHYCGIANHFLASSEKQRLLHALTAVPWGRNASLNQQKLHDLLADLTLTTSEHIGKSRLKANQALIDKLMAGTLPEIVARMQQLRTEESWLQQAQRTMLAGSPQSWSLAYAQCQLGAEMSLAECFQFELGVSVNCAAIGDFCEGVRALLVDKDKQPRWAFGAQNLPSSEQLHALLASPFFHHHPLARL</sequence>
<dbReference type="Proteomes" id="UP001201549">
    <property type="component" value="Unassembled WGS sequence"/>
</dbReference>
<dbReference type="InterPro" id="IPR029045">
    <property type="entry name" value="ClpP/crotonase-like_dom_sf"/>
</dbReference>
<evidence type="ECO:0000256" key="3">
    <source>
        <dbReference type="ARBA" id="ARBA00022801"/>
    </source>
</evidence>
<protein>
    <recommendedName>
        <fullName evidence="2">3-hydroxyisobutyryl-CoA hydrolase</fullName>
        <ecNumber evidence="2">3.1.2.4</ecNumber>
    </recommendedName>
</protein>
<keyword evidence="3" id="KW-0378">Hydrolase</keyword>
<accession>A0ABT2FHL0</accession>
<gene>
    <name evidence="5" type="ORF">L9G74_03285</name>
</gene>
<dbReference type="NCBIfam" id="NF004127">
    <property type="entry name" value="PRK05617.1"/>
    <property type="match status" value="1"/>
</dbReference>
<dbReference type="CDD" id="cd06558">
    <property type="entry name" value="crotonase-like"/>
    <property type="match status" value="1"/>
</dbReference>
<dbReference type="PANTHER" id="PTHR43176:SF3">
    <property type="entry name" value="3-HYDROXYISOBUTYRYL-COA HYDROLASE, MITOCHONDRIAL"/>
    <property type="match status" value="1"/>
</dbReference>
<name>A0ABT2FHL0_9GAMM</name>
<comment type="catalytic activity">
    <reaction evidence="1">
        <text>3-hydroxy-2-methylpropanoyl-CoA + H2O = 3-hydroxy-2-methylpropanoate + CoA + H(+)</text>
        <dbReference type="Rhea" id="RHEA:20888"/>
        <dbReference type="ChEBI" id="CHEBI:11805"/>
        <dbReference type="ChEBI" id="CHEBI:15377"/>
        <dbReference type="ChEBI" id="CHEBI:15378"/>
        <dbReference type="ChEBI" id="CHEBI:57287"/>
        <dbReference type="ChEBI" id="CHEBI:57340"/>
        <dbReference type="EC" id="3.1.2.4"/>
    </reaction>
</comment>
<evidence type="ECO:0000256" key="2">
    <source>
        <dbReference type="ARBA" id="ARBA00011915"/>
    </source>
</evidence>
<evidence type="ECO:0000259" key="4">
    <source>
        <dbReference type="Pfam" id="PF16113"/>
    </source>
</evidence>
<evidence type="ECO:0000313" key="5">
    <source>
        <dbReference type="EMBL" id="MCS4555452.1"/>
    </source>
</evidence>
<comment type="caution">
    <text evidence="5">The sequence shown here is derived from an EMBL/GenBank/DDBJ whole genome shotgun (WGS) entry which is preliminary data.</text>
</comment>
<dbReference type="InterPro" id="IPR045004">
    <property type="entry name" value="ECH_dom"/>
</dbReference>
<dbReference type="Pfam" id="PF16113">
    <property type="entry name" value="ECH_2"/>
    <property type="match status" value="1"/>
</dbReference>
<organism evidence="5 6">
    <name type="scientific">Shewanella electrica</name>
    <dbReference type="NCBI Taxonomy" id="515560"/>
    <lineage>
        <taxon>Bacteria</taxon>
        <taxon>Pseudomonadati</taxon>
        <taxon>Pseudomonadota</taxon>
        <taxon>Gammaproteobacteria</taxon>
        <taxon>Alteromonadales</taxon>
        <taxon>Shewanellaceae</taxon>
        <taxon>Shewanella</taxon>
    </lineage>
</organism>
<dbReference type="EC" id="3.1.2.4" evidence="2"/>
<dbReference type="SUPFAM" id="SSF52096">
    <property type="entry name" value="ClpP/crotonase"/>
    <property type="match status" value="1"/>
</dbReference>
<evidence type="ECO:0000256" key="1">
    <source>
        <dbReference type="ARBA" id="ARBA00001709"/>
    </source>
</evidence>